<feature type="compositionally biased region" description="Low complexity" evidence="1">
    <location>
        <begin position="183"/>
        <end position="196"/>
    </location>
</feature>
<keyword evidence="3" id="KW-1185">Reference proteome</keyword>
<dbReference type="OrthoDB" id="1914706at2759"/>
<feature type="region of interest" description="Disordered" evidence="1">
    <location>
        <begin position="183"/>
        <end position="205"/>
    </location>
</feature>
<dbReference type="Proteomes" id="UP001153076">
    <property type="component" value="Unassembled WGS sequence"/>
</dbReference>
<reference evidence="2" key="1">
    <citation type="submission" date="2022-04" db="EMBL/GenBank/DDBJ databases">
        <title>Carnegiea gigantea Genome sequencing and assembly v2.</title>
        <authorList>
            <person name="Copetti D."/>
            <person name="Sanderson M.J."/>
            <person name="Burquez A."/>
            <person name="Wojciechowski M.F."/>
        </authorList>
    </citation>
    <scope>NUCLEOTIDE SEQUENCE</scope>
    <source>
        <strain evidence="2">SGP5-SGP5p</strain>
        <tissue evidence="2">Aerial part</tissue>
    </source>
</reference>
<evidence type="ECO:0000313" key="3">
    <source>
        <dbReference type="Proteomes" id="UP001153076"/>
    </source>
</evidence>
<accession>A0A9Q1KFD8</accession>
<evidence type="ECO:0000256" key="1">
    <source>
        <dbReference type="SAM" id="MobiDB-lite"/>
    </source>
</evidence>
<name>A0A9Q1KFD8_9CARY</name>
<sequence length="231" mass="26772">MPTHTPHPGPIFRAEPANYYNELQSSSYVEKRQLFLRSYQFSRKQSLGERMRKSFVKLKQSLWVRLRSAKRVRRFVWAGLRSALYNKRRRLAKIVNYHFGGSCNGEKFYEYELFYASPCPSSCLWSKLNMTDTFEKARVWRRRWGSRCKDSFPQGAILLPPNGLEFARRNLVIDSQENGLGLGQRTRSSSLGRTRSISPRLGPSNLLDLTQNPGAGLIQDREWVPVPDQVP</sequence>
<comment type="caution">
    <text evidence="2">The sequence shown here is derived from an EMBL/GenBank/DDBJ whole genome shotgun (WGS) entry which is preliminary data.</text>
</comment>
<dbReference type="EMBL" id="JAKOGI010000154">
    <property type="protein sequence ID" value="KAJ8441782.1"/>
    <property type="molecule type" value="Genomic_DNA"/>
</dbReference>
<evidence type="ECO:0000313" key="2">
    <source>
        <dbReference type="EMBL" id="KAJ8441782.1"/>
    </source>
</evidence>
<organism evidence="2 3">
    <name type="scientific">Carnegiea gigantea</name>
    <dbReference type="NCBI Taxonomy" id="171969"/>
    <lineage>
        <taxon>Eukaryota</taxon>
        <taxon>Viridiplantae</taxon>
        <taxon>Streptophyta</taxon>
        <taxon>Embryophyta</taxon>
        <taxon>Tracheophyta</taxon>
        <taxon>Spermatophyta</taxon>
        <taxon>Magnoliopsida</taxon>
        <taxon>eudicotyledons</taxon>
        <taxon>Gunneridae</taxon>
        <taxon>Pentapetalae</taxon>
        <taxon>Caryophyllales</taxon>
        <taxon>Cactineae</taxon>
        <taxon>Cactaceae</taxon>
        <taxon>Cactoideae</taxon>
        <taxon>Echinocereeae</taxon>
        <taxon>Carnegiea</taxon>
    </lineage>
</organism>
<protein>
    <submittedName>
        <fullName evidence="2">Uncharacterized protein</fullName>
    </submittedName>
</protein>
<proteinExistence type="predicted"/>
<dbReference type="AlphaFoldDB" id="A0A9Q1KFD8"/>
<gene>
    <name evidence="2" type="ORF">Cgig2_009028</name>
</gene>